<gene>
    <name evidence="2" type="primary">Cnig_chr_I.g239</name>
    <name evidence="2" type="ORF">B9Z55_000239</name>
</gene>
<evidence type="ECO:0000313" key="3">
    <source>
        <dbReference type="Proteomes" id="UP000230233"/>
    </source>
</evidence>
<organism evidence="2 3">
    <name type="scientific">Caenorhabditis nigoni</name>
    <dbReference type="NCBI Taxonomy" id="1611254"/>
    <lineage>
        <taxon>Eukaryota</taxon>
        <taxon>Metazoa</taxon>
        <taxon>Ecdysozoa</taxon>
        <taxon>Nematoda</taxon>
        <taxon>Chromadorea</taxon>
        <taxon>Rhabditida</taxon>
        <taxon>Rhabditina</taxon>
        <taxon>Rhabditomorpha</taxon>
        <taxon>Rhabditoidea</taxon>
        <taxon>Rhabditidae</taxon>
        <taxon>Peloderinae</taxon>
        <taxon>Caenorhabditis</taxon>
    </lineage>
</organism>
<dbReference type="PANTHER" id="PTHR36936">
    <property type="entry name" value="PROTEIN CBG25168"/>
    <property type="match status" value="1"/>
</dbReference>
<feature type="compositionally biased region" description="Low complexity" evidence="1">
    <location>
        <begin position="63"/>
        <end position="73"/>
    </location>
</feature>
<protein>
    <submittedName>
        <fullName evidence="2">Uncharacterized protein</fullName>
    </submittedName>
</protein>
<evidence type="ECO:0000256" key="1">
    <source>
        <dbReference type="SAM" id="MobiDB-lite"/>
    </source>
</evidence>
<proteinExistence type="predicted"/>
<dbReference type="AlphaFoldDB" id="A0A2G5VK95"/>
<comment type="caution">
    <text evidence="2">The sequence shown here is derived from an EMBL/GenBank/DDBJ whole genome shotgun (WGS) entry which is preliminary data.</text>
</comment>
<dbReference type="Proteomes" id="UP000230233">
    <property type="component" value="Chromosome I"/>
</dbReference>
<sequence length="434" mass="49545">MRTSFLYRNGEVSLEDLEVWYDHGLVTPEDRITIETNGERSIFRISTLINLYGSEAPFKLIPLKPLPRSSAPKKAPPPRTSGPTELQKIEAAPPVIPKIVENDKIQSSTPKIVGGAFMGTSGPTEAQKIEAAPPVHPKHVENDEFLSSAPKNVGGAFVGTSGPADTQKYEGAPVILPKIPEYSNVKYIDYPLFNVLAEPLDDRITGKEVYGAMKDLETIFNQLPKSYIFENFDFLKRRNFANGCFSTAICRFCNHTPFGIELFFDHLFSEGHIKLLCRYSISMQSIFWWMDQFQNRPQPIPVQIPVVEAPKRVVEVLETPPIPLFYSNTSNDIRKLSTFDISQLGFLFSQLKWRYYLEDRFSSIRIPNFCQVCQEKVVQNPLDMISHIFSNRHLNGLTGISKSDLNFWNNYFKLEVEMDHVPHDVKERILYMRS</sequence>
<feature type="region of interest" description="Disordered" evidence="1">
    <location>
        <begin position="63"/>
        <end position="91"/>
    </location>
</feature>
<evidence type="ECO:0000313" key="2">
    <source>
        <dbReference type="EMBL" id="PIC52172.1"/>
    </source>
</evidence>
<dbReference type="OrthoDB" id="5889261at2759"/>
<dbReference type="PANTHER" id="PTHR36936:SF2">
    <property type="entry name" value="C2H2-TYPE DOMAIN-CONTAINING PROTEIN"/>
    <property type="match status" value="1"/>
</dbReference>
<accession>A0A2G5VK95</accession>
<keyword evidence="3" id="KW-1185">Reference proteome</keyword>
<reference evidence="3" key="1">
    <citation type="submission" date="2017-10" db="EMBL/GenBank/DDBJ databases">
        <title>Rapid genome shrinkage in a self-fertile nematode reveals novel sperm competition proteins.</title>
        <authorList>
            <person name="Yin D."/>
            <person name="Schwarz E.M."/>
            <person name="Thomas C.G."/>
            <person name="Felde R.L."/>
            <person name="Korf I.F."/>
            <person name="Cutter A.D."/>
            <person name="Schartner C.M."/>
            <person name="Ralston E.J."/>
            <person name="Meyer B.J."/>
            <person name="Haag E.S."/>
        </authorList>
    </citation>
    <scope>NUCLEOTIDE SEQUENCE [LARGE SCALE GENOMIC DNA]</scope>
    <source>
        <strain evidence="3">JU1422</strain>
    </source>
</reference>
<name>A0A2G5VK95_9PELO</name>
<dbReference type="EMBL" id="PDUG01000001">
    <property type="protein sequence ID" value="PIC52172.1"/>
    <property type="molecule type" value="Genomic_DNA"/>
</dbReference>